<dbReference type="InterPro" id="IPR000531">
    <property type="entry name" value="Beta-barrel_TonB"/>
</dbReference>
<keyword evidence="2 8" id="KW-0813">Transport</keyword>
<dbReference type="Gene3D" id="2.170.130.10">
    <property type="entry name" value="TonB-dependent receptor, plug domain"/>
    <property type="match status" value="1"/>
</dbReference>
<comment type="subcellular location">
    <subcellularLocation>
        <location evidence="1 8">Cell outer membrane</location>
        <topology evidence="1 8">Multi-pass membrane protein</topology>
    </subcellularLocation>
</comment>
<keyword evidence="3 8" id="KW-1134">Transmembrane beta strand</keyword>
<evidence type="ECO:0000256" key="8">
    <source>
        <dbReference type="PROSITE-ProRule" id="PRU01360"/>
    </source>
</evidence>
<comment type="similarity">
    <text evidence="8 9">Belongs to the TonB-dependent receptor family.</text>
</comment>
<evidence type="ECO:0000256" key="10">
    <source>
        <dbReference type="SAM" id="MobiDB-lite"/>
    </source>
</evidence>
<evidence type="ECO:0000313" key="14">
    <source>
        <dbReference type="EMBL" id="MCJ1961314.1"/>
    </source>
</evidence>
<evidence type="ECO:0000256" key="2">
    <source>
        <dbReference type="ARBA" id="ARBA00022448"/>
    </source>
</evidence>
<evidence type="ECO:0000259" key="12">
    <source>
        <dbReference type="Pfam" id="PF00593"/>
    </source>
</evidence>
<gene>
    <name evidence="14" type="ORF">MTR65_11525</name>
</gene>
<dbReference type="PROSITE" id="PS52016">
    <property type="entry name" value="TONB_DEPENDENT_REC_3"/>
    <property type="match status" value="1"/>
</dbReference>
<dbReference type="EMBL" id="JALHAT010000018">
    <property type="protein sequence ID" value="MCJ1961314.1"/>
    <property type="molecule type" value="Genomic_DNA"/>
</dbReference>
<evidence type="ECO:0000256" key="3">
    <source>
        <dbReference type="ARBA" id="ARBA00022452"/>
    </source>
</evidence>
<protein>
    <submittedName>
        <fullName evidence="14">TonB-dependent receptor</fullName>
    </submittedName>
</protein>
<keyword evidence="11" id="KW-0732">Signal</keyword>
<keyword evidence="6 8" id="KW-0472">Membrane</keyword>
<evidence type="ECO:0000256" key="6">
    <source>
        <dbReference type="ARBA" id="ARBA00023136"/>
    </source>
</evidence>
<keyword evidence="15" id="KW-1185">Reference proteome</keyword>
<evidence type="ECO:0000313" key="15">
    <source>
        <dbReference type="Proteomes" id="UP001162802"/>
    </source>
</evidence>
<keyword evidence="7 8" id="KW-0998">Cell outer membrane</keyword>
<dbReference type="Gene3D" id="2.40.170.20">
    <property type="entry name" value="TonB-dependent receptor, beta-barrel domain"/>
    <property type="match status" value="1"/>
</dbReference>
<keyword evidence="5 9" id="KW-0798">TonB box</keyword>
<evidence type="ECO:0000256" key="7">
    <source>
        <dbReference type="ARBA" id="ARBA00023237"/>
    </source>
</evidence>
<feature type="chain" id="PRO_5045483824" evidence="11">
    <location>
        <begin position="28"/>
        <end position="924"/>
    </location>
</feature>
<feature type="region of interest" description="Disordered" evidence="10">
    <location>
        <begin position="31"/>
        <end position="54"/>
    </location>
</feature>
<organism evidence="14 15">
    <name type="scientific">Novosphingobium mangrovi</name>
    <name type="common">ex Hu et al. 2023</name>
    <dbReference type="NCBI Taxonomy" id="2930094"/>
    <lineage>
        <taxon>Bacteria</taxon>
        <taxon>Pseudomonadati</taxon>
        <taxon>Pseudomonadota</taxon>
        <taxon>Alphaproteobacteria</taxon>
        <taxon>Sphingomonadales</taxon>
        <taxon>Sphingomonadaceae</taxon>
        <taxon>Novosphingobium</taxon>
    </lineage>
</organism>
<dbReference type="Pfam" id="PF07715">
    <property type="entry name" value="Plug"/>
    <property type="match status" value="1"/>
</dbReference>
<proteinExistence type="inferred from homology"/>
<feature type="signal peptide" evidence="11">
    <location>
        <begin position="1"/>
        <end position="27"/>
    </location>
</feature>
<comment type="caution">
    <text evidence="14">The sequence shown here is derived from an EMBL/GenBank/DDBJ whole genome shotgun (WGS) entry which is preliminary data.</text>
</comment>
<dbReference type="InterPro" id="IPR036942">
    <property type="entry name" value="Beta-barrel_TonB_sf"/>
</dbReference>
<reference evidence="14" key="1">
    <citation type="submission" date="2022-03" db="EMBL/GenBank/DDBJ databases">
        <title>Identification of a novel bacterium isolated from mangrove sediments.</title>
        <authorList>
            <person name="Pan X."/>
        </authorList>
    </citation>
    <scope>NUCLEOTIDE SEQUENCE</scope>
    <source>
        <strain evidence="14">B2637</strain>
    </source>
</reference>
<dbReference type="SUPFAM" id="SSF56935">
    <property type="entry name" value="Porins"/>
    <property type="match status" value="1"/>
</dbReference>
<feature type="domain" description="TonB-dependent receptor-like beta-barrel" evidence="12">
    <location>
        <begin position="416"/>
        <end position="889"/>
    </location>
</feature>
<evidence type="ECO:0000256" key="11">
    <source>
        <dbReference type="SAM" id="SignalP"/>
    </source>
</evidence>
<dbReference type="PANTHER" id="PTHR40980">
    <property type="entry name" value="PLUG DOMAIN-CONTAINING PROTEIN"/>
    <property type="match status" value="1"/>
</dbReference>
<sequence length="924" mass="101251">MKRIHVLGLTAALPALAAMLAAAPLHAQTATAATTAQAGEEEPETARRHRANEDTAEEAILVTGYRSSNVAAIEAKRDAVGIRDSIAQDQAGLLPDLTIAQVAQRIVGVALVPDFATSNDRSPDLAESVMIRGIGSSYNIVTIDGMPLATTSSSSRGARIELLPPSFVSRIDAAKTITANLDPHALSGQLDLITASAFDTGKTTVVARASVGDNSTAGQFAHKDQGQNFRGDLTYSSVFGANRDFGVVLSGSYARYNSSNYDYKPGAVDSSYLLYDDNGEEISDYNDLSTTNGWSAAARNQIFAYTDSVERASGVMKLEYDPGTATYASLYTGYFYQKEDEVRNEYLAQSRDSAGLVAQDATSGTWAMGRTALGYSHQPQKRETFVVSGLVEQDLGGGFDASLKATHSRARLNTIRDRSKFQGDYNEEGAFSYDLSSANPQLTLLNPDYVNDPATYNESYIQHITQRAAQDLTFVGLDVGKNFAADDYGLGFNLGASFQNTDQSYDQDRFAGNLYNENGDRITLVGYDRPDRLTTTDPRIDFLLINDEAVRAAWEAAGYTDVQDDSDTNISSDYELNEKVYAAYAQARYRTENFNVLAGLRFDATENDIDLWVRDANLVGGVQDADSYSEGHRRATYQYLLPSVIASYRFDSDVVLRAGYSKTIGRPNFNYYAISESIGLPDEVEGDNIISVTRGNADLKPRTSNNFDLSLEWYPTRGSMLSVAAFYKDIKNLIFTQNISVDGFEYQGDIYTARITTPMNAESASLKGVEVSARQDFRDIAPGFLGNFVLNANATYIKGKQTVIQADETTRHVDGLEGQPEFLANASLSYEDSVFGASLAYSYVGDYLKSINEDSQLFDIHSRHRSELSAQIRLKVFEGVTVIAEGQNLTKTDIEYFRKMPDGQLLAERAQKGRTLWLGVNARF</sequence>
<evidence type="ECO:0000259" key="13">
    <source>
        <dbReference type="Pfam" id="PF07715"/>
    </source>
</evidence>
<evidence type="ECO:0000256" key="4">
    <source>
        <dbReference type="ARBA" id="ARBA00022692"/>
    </source>
</evidence>
<dbReference type="Pfam" id="PF00593">
    <property type="entry name" value="TonB_dep_Rec_b-barrel"/>
    <property type="match status" value="1"/>
</dbReference>
<dbReference type="RefSeq" id="WP_243800273.1">
    <property type="nucleotide sequence ID" value="NZ_JALHAT010000018.1"/>
</dbReference>
<evidence type="ECO:0000256" key="5">
    <source>
        <dbReference type="ARBA" id="ARBA00023077"/>
    </source>
</evidence>
<dbReference type="Proteomes" id="UP001162802">
    <property type="component" value="Unassembled WGS sequence"/>
</dbReference>
<dbReference type="PANTHER" id="PTHR40980:SF4">
    <property type="entry name" value="TONB-DEPENDENT RECEPTOR-LIKE BETA-BARREL DOMAIN-CONTAINING PROTEIN"/>
    <property type="match status" value="1"/>
</dbReference>
<dbReference type="InterPro" id="IPR012910">
    <property type="entry name" value="Plug_dom"/>
</dbReference>
<name>A0ABT0ADS5_9SPHN</name>
<feature type="domain" description="TonB-dependent receptor plug" evidence="13">
    <location>
        <begin position="76"/>
        <end position="181"/>
    </location>
</feature>
<dbReference type="InterPro" id="IPR037066">
    <property type="entry name" value="Plug_dom_sf"/>
</dbReference>
<evidence type="ECO:0000256" key="1">
    <source>
        <dbReference type="ARBA" id="ARBA00004571"/>
    </source>
</evidence>
<dbReference type="InterPro" id="IPR039426">
    <property type="entry name" value="TonB-dep_rcpt-like"/>
</dbReference>
<keyword evidence="14" id="KW-0675">Receptor</keyword>
<keyword evidence="4 8" id="KW-0812">Transmembrane</keyword>
<accession>A0ABT0ADS5</accession>
<dbReference type="InterPro" id="IPR010104">
    <property type="entry name" value="TonB_rcpt_bac"/>
</dbReference>
<dbReference type="NCBIfam" id="TIGR01782">
    <property type="entry name" value="TonB-Xanth-Caul"/>
    <property type="match status" value="1"/>
</dbReference>
<evidence type="ECO:0000256" key="9">
    <source>
        <dbReference type="RuleBase" id="RU003357"/>
    </source>
</evidence>